<dbReference type="SUPFAM" id="SSF58104">
    <property type="entry name" value="Methyl-accepting chemotaxis protein (MCP) signaling domain"/>
    <property type="match status" value="1"/>
</dbReference>
<evidence type="ECO:0000256" key="2">
    <source>
        <dbReference type="ARBA" id="ARBA00022475"/>
    </source>
</evidence>
<keyword evidence="2" id="KW-1003">Cell membrane</keyword>
<dbReference type="EMBL" id="BJUM01000023">
    <property type="protein sequence ID" value="GEK55633.1"/>
    <property type="molecule type" value="Genomic_DNA"/>
</dbReference>
<evidence type="ECO:0000256" key="7">
    <source>
        <dbReference type="ARBA" id="ARBA00023224"/>
    </source>
</evidence>
<dbReference type="GO" id="GO:0006935">
    <property type="term" value="P:chemotaxis"/>
    <property type="evidence" value="ECO:0007669"/>
    <property type="project" value="UniProtKB-KW"/>
</dbReference>
<comment type="caution">
    <text evidence="13">The sequence shown here is derived from an EMBL/GenBank/DDBJ whole genome shotgun (WGS) entry which is preliminary data.</text>
</comment>
<evidence type="ECO:0000256" key="8">
    <source>
        <dbReference type="ARBA" id="ARBA00029447"/>
    </source>
</evidence>
<evidence type="ECO:0000313" key="14">
    <source>
        <dbReference type="Proteomes" id="UP000321419"/>
    </source>
</evidence>
<evidence type="ECO:0000313" key="13">
    <source>
        <dbReference type="EMBL" id="GEK55633.1"/>
    </source>
</evidence>
<feature type="domain" description="HAMP" evidence="12">
    <location>
        <begin position="295"/>
        <end position="349"/>
    </location>
</feature>
<keyword evidence="4 10" id="KW-0812">Transmembrane</keyword>
<dbReference type="GO" id="GO:0007165">
    <property type="term" value="P:signal transduction"/>
    <property type="evidence" value="ECO:0007669"/>
    <property type="project" value="UniProtKB-KW"/>
</dbReference>
<dbReference type="Pfam" id="PF00672">
    <property type="entry name" value="HAMP"/>
    <property type="match status" value="1"/>
</dbReference>
<dbReference type="FunFam" id="1.10.287.950:FF:000001">
    <property type="entry name" value="Methyl-accepting chemotaxis sensory transducer"/>
    <property type="match status" value="1"/>
</dbReference>
<feature type="domain" description="Methyl-accepting transducer" evidence="11">
    <location>
        <begin position="354"/>
        <end position="590"/>
    </location>
</feature>
<dbReference type="Pfam" id="PF02743">
    <property type="entry name" value="dCache_1"/>
    <property type="match status" value="1"/>
</dbReference>
<comment type="similarity">
    <text evidence="8">Belongs to the methyl-accepting chemotaxis (MCP) protein family.</text>
</comment>
<name>A0A510XX55_9GAMM</name>
<dbReference type="GO" id="GO:0004888">
    <property type="term" value="F:transmembrane signaling receptor activity"/>
    <property type="evidence" value="ECO:0007669"/>
    <property type="project" value="InterPro"/>
</dbReference>
<evidence type="ECO:0000256" key="9">
    <source>
        <dbReference type="PROSITE-ProRule" id="PRU00284"/>
    </source>
</evidence>
<keyword evidence="3" id="KW-0145">Chemotaxis</keyword>
<dbReference type="PANTHER" id="PTHR32089:SF112">
    <property type="entry name" value="LYSOZYME-LIKE PROTEIN-RELATED"/>
    <property type="match status" value="1"/>
</dbReference>
<feature type="transmembrane region" description="Helical" evidence="10">
    <location>
        <begin position="7"/>
        <end position="26"/>
    </location>
</feature>
<keyword evidence="6 10" id="KW-0472">Membrane</keyword>
<protein>
    <submittedName>
        <fullName evidence="13">Energy taxis-modulating methyl-accepting chemotaxis protein with Cache_1 sensory domain</fullName>
    </submittedName>
</protein>
<dbReference type="OrthoDB" id="2489132at2"/>
<evidence type="ECO:0000256" key="6">
    <source>
        <dbReference type="ARBA" id="ARBA00023136"/>
    </source>
</evidence>
<dbReference type="PRINTS" id="PR00260">
    <property type="entry name" value="CHEMTRNSDUCR"/>
</dbReference>
<comment type="subcellular location">
    <subcellularLocation>
        <location evidence="1">Cell membrane</location>
        <topology evidence="1">Multi-pass membrane protein</topology>
    </subcellularLocation>
</comment>
<dbReference type="Pfam" id="PF00015">
    <property type="entry name" value="MCPsignal"/>
    <property type="match status" value="1"/>
</dbReference>
<proteinExistence type="inferred from homology"/>
<dbReference type="PANTHER" id="PTHR32089">
    <property type="entry name" value="METHYL-ACCEPTING CHEMOTAXIS PROTEIN MCPB"/>
    <property type="match status" value="1"/>
</dbReference>
<dbReference type="InterPro" id="IPR004090">
    <property type="entry name" value="Chemotax_Me-accpt_rcpt"/>
</dbReference>
<evidence type="ECO:0000259" key="11">
    <source>
        <dbReference type="PROSITE" id="PS50111"/>
    </source>
</evidence>
<dbReference type="PROSITE" id="PS50885">
    <property type="entry name" value="HAMP"/>
    <property type="match status" value="1"/>
</dbReference>
<evidence type="ECO:0000256" key="3">
    <source>
        <dbReference type="ARBA" id="ARBA00022500"/>
    </source>
</evidence>
<evidence type="ECO:0000259" key="12">
    <source>
        <dbReference type="PROSITE" id="PS50885"/>
    </source>
</evidence>
<dbReference type="RefSeq" id="WP_089348763.1">
    <property type="nucleotide sequence ID" value="NZ_BJUM01000023.1"/>
</dbReference>
<dbReference type="InterPro" id="IPR033479">
    <property type="entry name" value="dCache_1"/>
</dbReference>
<dbReference type="CDD" id="cd11386">
    <property type="entry name" value="MCP_signal"/>
    <property type="match status" value="1"/>
</dbReference>
<dbReference type="GO" id="GO:0005886">
    <property type="term" value="C:plasma membrane"/>
    <property type="evidence" value="ECO:0007669"/>
    <property type="project" value="UniProtKB-SubCell"/>
</dbReference>
<dbReference type="AlphaFoldDB" id="A0A510XX55"/>
<dbReference type="SMART" id="SM00304">
    <property type="entry name" value="HAMP"/>
    <property type="match status" value="1"/>
</dbReference>
<accession>A0A510XX55</accession>
<dbReference type="Gene3D" id="1.10.287.950">
    <property type="entry name" value="Methyl-accepting chemotaxis protein"/>
    <property type="match status" value="1"/>
</dbReference>
<dbReference type="SMART" id="SM00283">
    <property type="entry name" value="MA"/>
    <property type="match status" value="1"/>
</dbReference>
<evidence type="ECO:0000256" key="10">
    <source>
        <dbReference type="SAM" id="Phobius"/>
    </source>
</evidence>
<evidence type="ECO:0000256" key="4">
    <source>
        <dbReference type="ARBA" id="ARBA00022692"/>
    </source>
</evidence>
<dbReference type="PROSITE" id="PS50111">
    <property type="entry name" value="CHEMOTAXIS_TRANSDUC_2"/>
    <property type="match status" value="1"/>
</dbReference>
<keyword evidence="14" id="KW-1185">Reference proteome</keyword>
<keyword evidence="5 10" id="KW-1133">Transmembrane helix</keyword>
<dbReference type="CDD" id="cd12912">
    <property type="entry name" value="PDC2_MCP_like"/>
    <property type="match status" value="1"/>
</dbReference>
<reference evidence="13 14" key="1">
    <citation type="submission" date="2019-07" db="EMBL/GenBank/DDBJ databases">
        <title>Whole genome shotgun sequence of Pseudoalteromonas espejiana NBRC 102222.</title>
        <authorList>
            <person name="Hosoyama A."/>
            <person name="Uohara A."/>
            <person name="Ohji S."/>
            <person name="Ichikawa N."/>
        </authorList>
    </citation>
    <scope>NUCLEOTIDE SEQUENCE [LARGE SCALE GENOMIC DNA]</scope>
    <source>
        <strain evidence="13 14">NBRC 102222</strain>
    </source>
</reference>
<dbReference type="InterPro" id="IPR003660">
    <property type="entry name" value="HAMP_dom"/>
</dbReference>
<gene>
    <name evidence="13" type="ORF">PES01_24780</name>
</gene>
<keyword evidence="7 9" id="KW-0807">Transducer</keyword>
<sequence>MLLKQKVYISLILAIVVPLAVSTFLFSNSIQNHTDEKLAKVDLPTALSEVKNKIELELSTPIIVAKEIAQNLFVKQWLSNGESEQTQADYIDYLASIKKDNKAVIAYIISKNTNNYYTDTGISRKIDRSEDLWFDQFLSSNKPFEIALDIDKTTNTMVVFINYALEIGGERTAITGVGRSLDSMINLINEYRIGEAGVVYLVSNEGEVMLHSDRDKMGQKINISDIKNGAIVNKQIEGEDYVVSSTPIESLGWHLVAEIPEEQLYGPINSAINSNLLFGVIIAIIGFVLARVLVAQIFKPIENITSAVNALTKKDGDLTARLPTNDNNEISELAANFNLFLEQLHSMFKQVSDSASHVKSISESVLVQVQGAANLAEVQSSSTQTVAAAVNEMEVTVQDISNSASNASNIATTTEETTHKGVEFVNGTIKQMEQLETAMATSVASVTELSGEIKSITQVLDVIKAISEQTNLLALNAAIEAARAGEHGRGFAVVADEVRTLAMRTAESTEQINEMIDTLNSKASSTVSAIELGSKNTLENAERLKVTGSTLTGISQEIVTLSELNSSVATATREQTLATSEISQNVVMISDSAEQTKQNMKNSEQLCNGLNKESNILKELLGKFTL</sequence>
<organism evidence="13 14">
    <name type="scientific">Pseudoalteromonas espejiana</name>
    <dbReference type="NCBI Taxonomy" id="28107"/>
    <lineage>
        <taxon>Bacteria</taxon>
        <taxon>Pseudomonadati</taxon>
        <taxon>Pseudomonadota</taxon>
        <taxon>Gammaproteobacteria</taxon>
        <taxon>Alteromonadales</taxon>
        <taxon>Pseudoalteromonadaceae</taxon>
        <taxon>Pseudoalteromonas</taxon>
    </lineage>
</organism>
<dbReference type="CDD" id="cd06225">
    <property type="entry name" value="HAMP"/>
    <property type="match status" value="1"/>
</dbReference>
<dbReference type="Gene3D" id="3.30.450.20">
    <property type="entry name" value="PAS domain"/>
    <property type="match status" value="1"/>
</dbReference>
<dbReference type="Proteomes" id="UP000321419">
    <property type="component" value="Unassembled WGS sequence"/>
</dbReference>
<evidence type="ECO:0000256" key="5">
    <source>
        <dbReference type="ARBA" id="ARBA00022989"/>
    </source>
</evidence>
<evidence type="ECO:0000256" key="1">
    <source>
        <dbReference type="ARBA" id="ARBA00004651"/>
    </source>
</evidence>
<dbReference type="InterPro" id="IPR004089">
    <property type="entry name" value="MCPsignal_dom"/>
</dbReference>